<name>A0A3E2HGT8_SCYLI</name>
<dbReference type="GO" id="GO:0050085">
    <property type="term" value="F:mannitol 2-dehydrogenase (NADP+) activity"/>
    <property type="evidence" value="ECO:0007669"/>
    <property type="project" value="UniProtKB-ARBA"/>
</dbReference>
<dbReference type="OrthoDB" id="1888931at2759"/>
<evidence type="ECO:0000256" key="3">
    <source>
        <dbReference type="ARBA" id="ARBA00023002"/>
    </source>
</evidence>
<reference evidence="4 5" key="1">
    <citation type="submission" date="2018-05" db="EMBL/GenBank/DDBJ databases">
        <title>Draft genome sequence of Scytalidium lignicola DSM 105466, a ubiquitous saprotrophic fungus.</title>
        <authorList>
            <person name="Buettner E."/>
            <person name="Gebauer A.M."/>
            <person name="Hofrichter M."/>
            <person name="Liers C."/>
            <person name="Kellner H."/>
        </authorList>
    </citation>
    <scope>NUCLEOTIDE SEQUENCE [LARGE SCALE GENOMIC DNA]</scope>
    <source>
        <strain evidence="4 5">DSM 105466</strain>
    </source>
</reference>
<dbReference type="GO" id="GO:0050664">
    <property type="term" value="F:oxidoreductase activity, acting on NAD(P)H, oxygen as acceptor"/>
    <property type="evidence" value="ECO:0007669"/>
    <property type="project" value="TreeGrafter"/>
</dbReference>
<evidence type="ECO:0000313" key="4">
    <source>
        <dbReference type="EMBL" id="RFU32372.1"/>
    </source>
</evidence>
<dbReference type="InterPro" id="IPR020904">
    <property type="entry name" value="Sc_DH/Rdtase_CS"/>
</dbReference>
<proteinExistence type="inferred from homology"/>
<dbReference type="OMA" id="RKHWEDI"/>
<gene>
    <name evidence="4" type="ORF">B7463_g3986</name>
</gene>
<comment type="caution">
    <text evidence="4">The sequence shown here is derived from an EMBL/GenBank/DDBJ whole genome shotgun (WGS) entry which is preliminary data.</text>
</comment>
<dbReference type="STRING" id="5539.A0A3E2HGT8"/>
<organism evidence="4 5">
    <name type="scientific">Scytalidium lignicola</name>
    <name type="common">Hyphomycete</name>
    <dbReference type="NCBI Taxonomy" id="5539"/>
    <lineage>
        <taxon>Eukaryota</taxon>
        <taxon>Fungi</taxon>
        <taxon>Dikarya</taxon>
        <taxon>Ascomycota</taxon>
        <taxon>Pezizomycotina</taxon>
        <taxon>Leotiomycetes</taxon>
        <taxon>Leotiomycetes incertae sedis</taxon>
        <taxon>Scytalidium</taxon>
    </lineage>
</organism>
<dbReference type="PANTHER" id="PTHR43008">
    <property type="entry name" value="BENZIL REDUCTASE"/>
    <property type="match status" value="1"/>
</dbReference>
<dbReference type="Proteomes" id="UP000258309">
    <property type="component" value="Unassembled WGS sequence"/>
</dbReference>
<keyword evidence="5" id="KW-1185">Reference proteome</keyword>
<dbReference type="EMBL" id="NCSJ02000056">
    <property type="protein sequence ID" value="RFU32372.1"/>
    <property type="molecule type" value="Genomic_DNA"/>
</dbReference>
<dbReference type="PRINTS" id="PR00081">
    <property type="entry name" value="GDHRDH"/>
</dbReference>
<feature type="non-terminal residue" evidence="4">
    <location>
        <position position="278"/>
    </location>
</feature>
<dbReference type="SUPFAM" id="SSF51735">
    <property type="entry name" value="NAD(P)-binding Rossmann-fold domains"/>
    <property type="match status" value="1"/>
</dbReference>
<dbReference type="PANTHER" id="PTHR43008:SF13">
    <property type="entry name" value="L-XYLULOSE REDUCTASE-RELATED"/>
    <property type="match status" value="1"/>
</dbReference>
<dbReference type="InterPro" id="IPR002347">
    <property type="entry name" value="SDR_fam"/>
</dbReference>
<sequence length="278" mass="29915">MNPSVSTPLFPLFSLKGKTAIVSGAGAGLGLAIVHALAEAGANVAILYHTNKEAIESAKVVEQTYQVRCTAYQIDLKEEQDVEGTINRIITEFNGRLDIFIANSGIAWNETAAIDSSVTHYHEIIATNLDSVYICARVAGQHWRRQVVEGTTINGEKLVNFKCGSFIATASMSGHIVNVPHIQAAYNVSKAGVIHLCKSLAVEWAGFARANSVSPGYIESGLTGSSPEHLKDVLREKTPLRRIGEPYELKGVYLYLASEASSFTTGTDIIVDGGYCLL</sequence>
<dbReference type="GO" id="GO:0019594">
    <property type="term" value="P:mannitol metabolic process"/>
    <property type="evidence" value="ECO:0007669"/>
    <property type="project" value="UniProtKB-ARBA"/>
</dbReference>
<dbReference type="AlphaFoldDB" id="A0A3E2HGT8"/>
<evidence type="ECO:0000256" key="1">
    <source>
        <dbReference type="ARBA" id="ARBA00006484"/>
    </source>
</evidence>
<feature type="non-terminal residue" evidence="4">
    <location>
        <position position="1"/>
    </location>
</feature>
<keyword evidence="3" id="KW-0560">Oxidoreductase</keyword>
<accession>A0A3E2HGT8</accession>
<dbReference type="InterPro" id="IPR036291">
    <property type="entry name" value="NAD(P)-bd_dom_sf"/>
</dbReference>
<evidence type="ECO:0000313" key="5">
    <source>
        <dbReference type="Proteomes" id="UP000258309"/>
    </source>
</evidence>
<dbReference type="Pfam" id="PF13561">
    <property type="entry name" value="adh_short_C2"/>
    <property type="match status" value="1"/>
</dbReference>
<keyword evidence="2" id="KW-0521">NADP</keyword>
<dbReference type="FunFam" id="3.40.50.720:FF:000090">
    <property type="entry name" value="NADP-dependent mannitol dehydrogenase"/>
    <property type="match status" value="1"/>
</dbReference>
<dbReference type="PRINTS" id="PR00080">
    <property type="entry name" value="SDRFAMILY"/>
</dbReference>
<protein>
    <submittedName>
        <fullName evidence="4">Uncharacterized protein</fullName>
    </submittedName>
</protein>
<dbReference type="Gene3D" id="3.40.50.720">
    <property type="entry name" value="NAD(P)-binding Rossmann-like Domain"/>
    <property type="match status" value="1"/>
</dbReference>
<dbReference type="PROSITE" id="PS00061">
    <property type="entry name" value="ADH_SHORT"/>
    <property type="match status" value="1"/>
</dbReference>
<comment type="similarity">
    <text evidence="1">Belongs to the short-chain dehydrogenases/reductases (SDR) family.</text>
</comment>
<evidence type="ECO:0000256" key="2">
    <source>
        <dbReference type="ARBA" id="ARBA00022857"/>
    </source>
</evidence>